<dbReference type="Proteomes" id="UP000325315">
    <property type="component" value="Unassembled WGS sequence"/>
</dbReference>
<reference evidence="1" key="1">
    <citation type="submission" date="2019-08" db="EMBL/GenBank/DDBJ databases">
        <authorList>
            <person name="Liu F."/>
        </authorList>
    </citation>
    <scope>NUCLEOTIDE SEQUENCE [LARGE SCALE GENOMIC DNA]</scope>
    <source>
        <strain evidence="1">PA1801</strain>
        <tissue evidence="1">Leaf</tissue>
    </source>
</reference>
<name>A0A5B6UUR6_9ROSI</name>
<dbReference type="AlphaFoldDB" id="A0A5B6UUR6"/>
<keyword evidence="2" id="KW-1185">Reference proteome</keyword>
<evidence type="ECO:0000313" key="1">
    <source>
        <dbReference type="EMBL" id="KAA3461018.1"/>
    </source>
</evidence>
<protein>
    <submittedName>
        <fullName evidence="1">Uncharacterized protein</fullName>
    </submittedName>
</protein>
<comment type="caution">
    <text evidence="1">The sequence shown here is derived from an EMBL/GenBank/DDBJ whole genome shotgun (WGS) entry which is preliminary data.</text>
</comment>
<evidence type="ECO:0000313" key="2">
    <source>
        <dbReference type="Proteomes" id="UP000325315"/>
    </source>
</evidence>
<accession>A0A5B6UUR6</accession>
<proteinExistence type="predicted"/>
<dbReference type="EMBL" id="SMMG02000009">
    <property type="protein sequence ID" value="KAA3461018.1"/>
    <property type="molecule type" value="Genomic_DNA"/>
</dbReference>
<organism evidence="1 2">
    <name type="scientific">Gossypium australe</name>
    <dbReference type="NCBI Taxonomy" id="47621"/>
    <lineage>
        <taxon>Eukaryota</taxon>
        <taxon>Viridiplantae</taxon>
        <taxon>Streptophyta</taxon>
        <taxon>Embryophyta</taxon>
        <taxon>Tracheophyta</taxon>
        <taxon>Spermatophyta</taxon>
        <taxon>Magnoliopsida</taxon>
        <taxon>eudicotyledons</taxon>
        <taxon>Gunneridae</taxon>
        <taxon>Pentapetalae</taxon>
        <taxon>rosids</taxon>
        <taxon>malvids</taxon>
        <taxon>Malvales</taxon>
        <taxon>Malvaceae</taxon>
        <taxon>Malvoideae</taxon>
        <taxon>Gossypium</taxon>
    </lineage>
</organism>
<gene>
    <name evidence="1" type="ORF">EPI10_027626</name>
</gene>
<sequence length="106" mass="12224">MVYLVFWCFVDTRRLVTSLHMSTAYQLEKGGQTKKSDRRTSPSSYPLLNGGTTLSTIQLLGPHPMRLCMGRSYPTIYHIWLATFLWIQWTMAFNRGKQQGNSLSFT</sequence>